<dbReference type="SMART" id="SM00448">
    <property type="entry name" value="REC"/>
    <property type="match status" value="1"/>
</dbReference>
<dbReference type="Gene3D" id="3.40.50.2300">
    <property type="match status" value="1"/>
</dbReference>
<dbReference type="SUPFAM" id="SSF46894">
    <property type="entry name" value="C-terminal effector domain of the bipartite response regulators"/>
    <property type="match status" value="1"/>
</dbReference>
<evidence type="ECO:0000259" key="5">
    <source>
        <dbReference type="PROSITE" id="PS50110"/>
    </source>
</evidence>
<dbReference type="Pfam" id="PF00196">
    <property type="entry name" value="GerE"/>
    <property type="match status" value="1"/>
</dbReference>
<evidence type="ECO:0000256" key="1">
    <source>
        <dbReference type="ARBA" id="ARBA00022553"/>
    </source>
</evidence>
<evidence type="ECO:0000313" key="6">
    <source>
        <dbReference type="EMBL" id="GAA3973629.1"/>
    </source>
</evidence>
<protein>
    <submittedName>
        <fullName evidence="6">Response regulator transcription factor</fullName>
    </submittedName>
</protein>
<dbReference type="PANTHER" id="PTHR43214:SF43">
    <property type="entry name" value="TWO-COMPONENT RESPONSE REGULATOR"/>
    <property type="match status" value="1"/>
</dbReference>
<name>A0ABP7PYT4_9BACT</name>
<evidence type="ECO:0000256" key="2">
    <source>
        <dbReference type="ARBA" id="ARBA00023125"/>
    </source>
</evidence>
<dbReference type="InterPro" id="IPR001789">
    <property type="entry name" value="Sig_transdc_resp-reg_receiver"/>
</dbReference>
<dbReference type="SUPFAM" id="SSF52172">
    <property type="entry name" value="CheY-like"/>
    <property type="match status" value="1"/>
</dbReference>
<dbReference type="SMART" id="SM00421">
    <property type="entry name" value="HTH_LUXR"/>
    <property type="match status" value="1"/>
</dbReference>
<dbReference type="EMBL" id="BAABDI010000011">
    <property type="protein sequence ID" value="GAA3973629.1"/>
    <property type="molecule type" value="Genomic_DNA"/>
</dbReference>
<dbReference type="PRINTS" id="PR00038">
    <property type="entry name" value="HTHLUXR"/>
</dbReference>
<feature type="modified residue" description="4-aspartylphosphate" evidence="3">
    <location>
        <position position="62"/>
    </location>
</feature>
<evidence type="ECO:0000256" key="3">
    <source>
        <dbReference type="PROSITE-ProRule" id="PRU00169"/>
    </source>
</evidence>
<feature type="domain" description="Response regulatory" evidence="5">
    <location>
        <begin position="10"/>
        <end position="127"/>
    </location>
</feature>
<reference evidence="7" key="1">
    <citation type="journal article" date="2019" name="Int. J. Syst. Evol. Microbiol.">
        <title>The Global Catalogue of Microorganisms (GCM) 10K type strain sequencing project: providing services to taxonomists for standard genome sequencing and annotation.</title>
        <authorList>
            <consortium name="The Broad Institute Genomics Platform"/>
            <consortium name="The Broad Institute Genome Sequencing Center for Infectious Disease"/>
            <person name="Wu L."/>
            <person name="Ma J."/>
        </authorList>
    </citation>
    <scope>NUCLEOTIDE SEQUENCE [LARGE SCALE GENOMIC DNA]</scope>
    <source>
        <strain evidence="7">JCM 17217</strain>
    </source>
</reference>
<dbReference type="PANTHER" id="PTHR43214">
    <property type="entry name" value="TWO-COMPONENT RESPONSE REGULATOR"/>
    <property type="match status" value="1"/>
</dbReference>
<evidence type="ECO:0000313" key="7">
    <source>
        <dbReference type="Proteomes" id="UP001501556"/>
    </source>
</evidence>
<keyword evidence="2" id="KW-0238">DNA-binding</keyword>
<dbReference type="PROSITE" id="PS50110">
    <property type="entry name" value="RESPONSE_REGULATORY"/>
    <property type="match status" value="1"/>
</dbReference>
<comment type="caution">
    <text evidence="6">The sequence shown here is derived from an EMBL/GenBank/DDBJ whole genome shotgun (WGS) entry which is preliminary data.</text>
</comment>
<dbReference type="InterPro" id="IPR011006">
    <property type="entry name" value="CheY-like_superfamily"/>
</dbReference>
<dbReference type="CDD" id="cd17535">
    <property type="entry name" value="REC_NarL-like"/>
    <property type="match status" value="1"/>
</dbReference>
<dbReference type="RefSeq" id="WP_345123582.1">
    <property type="nucleotide sequence ID" value="NZ_BAABDI010000011.1"/>
</dbReference>
<feature type="domain" description="HTH luxR-type" evidence="4">
    <location>
        <begin position="152"/>
        <end position="217"/>
    </location>
</feature>
<sequence>MEQVVTDDICVLLVDDHRLVLEGVRTLLRPNGGVRVIATATSGPEALAQLRAHPGIGVALVDLHMPIMPGIELIGHIREQFPRVRVLALSMAYDVASVQEVLAAGGVGYLLKNLLGPELVTAIRRVAAGNTYFSPEVASLLLDQLPRQAQPANVQAARLTPRETEILQLIAREKSNLDIADQLNISERTVETHRKNIFTKTGCKSAVGLVQYALREKLIVL</sequence>
<dbReference type="InterPro" id="IPR058245">
    <property type="entry name" value="NreC/VraR/RcsB-like_REC"/>
</dbReference>
<dbReference type="Proteomes" id="UP001501556">
    <property type="component" value="Unassembled WGS sequence"/>
</dbReference>
<proteinExistence type="predicted"/>
<dbReference type="InterPro" id="IPR016032">
    <property type="entry name" value="Sig_transdc_resp-reg_C-effctor"/>
</dbReference>
<dbReference type="InterPro" id="IPR039420">
    <property type="entry name" value="WalR-like"/>
</dbReference>
<keyword evidence="7" id="KW-1185">Reference proteome</keyword>
<accession>A0ABP7PYT4</accession>
<dbReference type="InterPro" id="IPR000792">
    <property type="entry name" value="Tscrpt_reg_LuxR_C"/>
</dbReference>
<organism evidence="6 7">
    <name type="scientific">Hymenobacter antarcticus</name>
    <dbReference type="NCBI Taxonomy" id="486270"/>
    <lineage>
        <taxon>Bacteria</taxon>
        <taxon>Pseudomonadati</taxon>
        <taxon>Bacteroidota</taxon>
        <taxon>Cytophagia</taxon>
        <taxon>Cytophagales</taxon>
        <taxon>Hymenobacteraceae</taxon>
        <taxon>Hymenobacter</taxon>
    </lineage>
</organism>
<dbReference type="Pfam" id="PF00072">
    <property type="entry name" value="Response_reg"/>
    <property type="match status" value="1"/>
</dbReference>
<dbReference type="PROSITE" id="PS50043">
    <property type="entry name" value="HTH_LUXR_2"/>
    <property type="match status" value="1"/>
</dbReference>
<evidence type="ECO:0000259" key="4">
    <source>
        <dbReference type="PROSITE" id="PS50043"/>
    </source>
</evidence>
<dbReference type="CDD" id="cd06170">
    <property type="entry name" value="LuxR_C_like"/>
    <property type="match status" value="1"/>
</dbReference>
<gene>
    <name evidence="6" type="ORF">GCM10022407_19280</name>
</gene>
<keyword evidence="1 3" id="KW-0597">Phosphoprotein</keyword>